<protein>
    <recommendedName>
        <fullName evidence="2">Outer membrane protein beta-barrel domain-containing protein</fullName>
    </recommendedName>
</protein>
<dbReference type="RefSeq" id="WP_184137825.1">
    <property type="nucleotide sequence ID" value="NZ_JACHKT010000066.1"/>
</dbReference>
<proteinExistence type="predicted"/>
<reference evidence="3 4" key="1">
    <citation type="submission" date="2020-08" db="EMBL/GenBank/DDBJ databases">
        <title>Functional genomics of gut bacteria from endangered species of beetles.</title>
        <authorList>
            <person name="Carlos-Shanley C."/>
        </authorList>
    </citation>
    <scope>NUCLEOTIDE SEQUENCE [LARGE SCALE GENOMIC DNA]</scope>
    <source>
        <strain evidence="3 4">S00070</strain>
    </source>
</reference>
<dbReference type="InterPro" id="IPR025665">
    <property type="entry name" value="Beta-barrel_OMP_2"/>
</dbReference>
<feature type="domain" description="Outer membrane protein beta-barrel" evidence="2">
    <location>
        <begin position="188"/>
        <end position="359"/>
    </location>
</feature>
<evidence type="ECO:0000259" key="2">
    <source>
        <dbReference type="Pfam" id="PF13568"/>
    </source>
</evidence>
<dbReference type="EMBL" id="JACHKT010000066">
    <property type="protein sequence ID" value="MBB6005744.1"/>
    <property type="molecule type" value="Genomic_DNA"/>
</dbReference>
<comment type="caution">
    <text evidence="3">The sequence shown here is derived from an EMBL/GenBank/DDBJ whole genome shotgun (WGS) entry which is preliminary data.</text>
</comment>
<organism evidence="3 4">
    <name type="scientific">Arcicella rosea</name>
    <dbReference type="NCBI Taxonomy" id="502909"/>
    <lineage>
        <taxon>Bacteria</taxon>
        <taxon>Pseudomonadati</taxon>
        <taxon>Bacteroidota</taxon>
        <taxon>Cytophagia</taxon>
        <taxon>Cytophagales</taxon>
        <taxon>Flectobacillaceae</taxon>
        <taxon>Arcicella</taxon>
    </lineage>
</organism>
<evidence type="ECO:0000256" key="1">
    <source>
        <dbReference type="SAM" id="SignalP"/>
    </source>
</evidence>
<feature type="signal peptide" evidence="1">
    <location>
        <begin position="1"/>
        <end position="20"/>
    </location>
</feature>
<name>A0A841ETN5_9BACT</name>
<keyword evidence="4" id="KW-1185">Reference proteome</keyword>
<dbReference type="Proteomes" id="UP000524404">
    <property type="component" value="Unassembled WGS sequence"/>
</dbReference>
<feature type="chain" id="PRO_5032383770" description="Outer membrane protein beta-barrel domain-containing protein" evidence="1">
    <location>
        <begin position="21"/>
        <end position="382"/>
    </location>
</feature>
<evidence type="ECO:0000313" key="4">
    <source>
        <dbReference type="Proteomes" id="UP000524404"/>
    </source>
</evidence>
<sequence length="382" mass="44469">MRNFTTAIILLVILSFTSKAQEKVPDYIVTVNNDTLRGEVFELNNNTIKFRREGEKNKQTFQAQQLKSYFTYQSNITVKSLPNGDTHTPTFLRQLILGHVSLFELVYPNDSLQFYLELPQKNILALPKNNTSWAVLRTNLLECTSSYFENLMTQKSYLYSESYFKRIIKNYNLCVKPNEKVNEPKNVSYSSFGVLLGIDFTHWNYTFDSGENPFFNINGRLSNKFQPNIGFFYIVNLRKKLSLEFDLMYNQYSGFRDVPVNSYGTFYEPYKLTIKEKSVSLPLFLHYNTTPKEKYKLVLKAGPTFGCALRFDEIKSREFFDSDYVDTHKTVLFVGYGLGIGFERKISANKSLNIDFRYTNHRIQQVGLNNSFQLRVGVGFHN</sequence>
<dbReference type="Pfam" id="PF13568">
    <property type="entry name" value="OMP_b-brl_2"/>
    <property type="match status" value="1"/>
</dbReference>
<gene>
    <name evidence="3" type="ORF">HNP25_004428</name>
</gene>
<dbReference type="AlphaFoldDB" id="A0A841ETN5"/>
<accession>A0A841ETN5</accession>
<keyword evidence="1" id="KW-0732">Signal</keyword>
<evidence type="ECO:0000313" key="3">
    <source>
        <dbReference type="EMBL" id="MBB6005744.1"/>
    </source>
</evidence>